<feature type="domain" description="TPM" evidence="3">
    <location>
        <begin position="37"/>
        <end position="162"/>
    </location>
</feature>
<evidence type="ECO:0000313" key="4">
    <source>
        <dbReference type="EMBL" id="WZX28643.2"/>
    </source>
</evidence>
<evidence type="ECO:0000313" key="5">
    <source>
        <dbReference type="Proteomes" id="UP001455384"/>
    </source>
</evidence>
<accession>A0ABZ3CGT2</accession>
<feature type="chain" id="PRO_5047118000" evidence="2">
    <location>
        <begin position="23"/>
        <end position="289"/>
    </location>
</feature>
<protein>
    <submittedName>
        <fullName evidence="4">YgcG family protein</fullName>
    </submittedName>
</protein>
<dbReference type="PANTHER" id="PTHR30373:SF2">
    <property type="entry name" value="UPF0603 PROTEIN YGCG"/>
    <property type="match status" value="1"/>
</dbReference>
<dbReference type="RefSeq" id="WP_373446003.1">
    <property type="nucleotide sequence ID" value="NZ_CP138333.2"/>
</dbReference>
<gene>
    <name evidence="4" type="ORF">RQP18_08065</name>
</gene>
<feature type="signal peptide" evidence="2">
    <location>
        <begin position="1"/>
        <end position="22"/>
    </location>
</feature>
<evidence type="ECO:0000259" key="3">
    <source>
        <dbReference type="Pfam" id="PF04536"/>
    </source>
</evidence>
<name>A0ABZ3CGT2_9STAP</name>
<feature type="compositionally biased region" description="Gly residues" evidence="1">
    <location>
        <begin position="258"/>
        <end position="267"/>
    </location>
</feature>
<keyword evidence="5" id="KW-1185">Reference proteome</keyword>
<evidence type="ECO:0000256" key="2">
    <source>
        <dbReference type="SAM" id="SignalP"/>
    </source>
</evidence>
<evidence type="ECO:0000256" key="1">
    <source>
        <dbReference type="SAM" id="MobiDB-lite"/>
    </source>
</evidence>
<reference evidence="5" key="1">
    <citation type="submission" date="2023-10" db="EMBL/GenBank/DDBJ databases">
        <title>Genome analysis and identification of Salinococcus sp. Bachu38 nov., a PGPR from the rhizosphere of Tamarix.</title>
        <authorList>
            <person name="Liang Z."/>
            <person name="Zhang X."/>
            <person name="Jia J."/>
            <person name="Chen X."/>
            <person name="Wang Y."/>
            <person name="Wang Q."/>
            <person name="Wang R."/>
        </authorList>
    </citation>
    <scope>NUCLEOTIDE SEQUENCE [LARGE SCALE GENOMIC DNA]</scope>
    <source>
        <strain evidence="5">Bachu38</strain>
    </source>
</reference>
<proteinExistence type="predicted"/>
<keyword evidence="2" id="KW-0732">Signal</keyword>
<dbReference type="InterPro" id="IPR007621">
    <property type="entry name" value="TPM_dom"/>
</dbReference>
<feature type="region of interest" description="Disordered" evidence="1">
    <location>
        <begin position="237"/>
        <end position="267"/>
    </location>
</feature>
<sequence>MMKRLVVLMLLMFVFSSLPAEARVSLPSLDTSHYFIQDNAEVLSEATIEELNQMGTHLEEGTGVEMLLLTMPSTGQEHRQDYALKALREYGVGKQEDDNGIVILLNLDNGNEYNNRGVEVQVGYGIEGYLNDAKIGRIIDEVAMEHFVAAAEAEDGSEAAASNYEQGLSNLYQALYQESLEAYGYEEGEFTRETPEADTSMGAGDGQGLGTGGSIFRLIFAMVVIYLLFKLMGGGGKPPRGGGRRGRRRGPVVFFPPSGGGGRGGGFGGGGFGGFGGGSGGGGGAGRGF</sequence>
<dbReference type="Gene3D" id="3.10.310.50">
    <property type="match status" value="1"/>
</dbReference>
<dbReference type="PANTHER" id="PTHR30373">
    <property type="entry name" value="UPF0603 PROTEIN YGCG"/>
    <property type="match status" value="1"/>
</dbReference>
<dbReference type="Proteomes" id="UP001455384">
    <property type="component" value="Chromosome"/>
</dbReference>
<organism evidence="4 5">
    <name type="scientific">Salinicoccus bachuensis</name>
    <dbReference type="NCBI Taxonomy" id="3136731"/>
    <lineage>
        <taxon>Bacteria</taxon>
        <taxon>Bacillati</taxon>
        <taxon>Bacillota</taxon>
        <taxon>Bacilli</taxon>
        <taxon>Bacillales</taxon>
        <taxon>Staphylococcaceae</taxon>
        <taxon>Salinicoccus</taxon>
    </lineage>
</organism>
<dbReference type="EMBL" id="CP138333">
    <property type="protein sequence ID" value="WZX28643.2"/>
    <property type="molecule type" value="Genomic_DNA"/>
</dbReference>
<dbReference type="Pfam" id="PF04536">
    <property type="entry name" value="TPM_phosphatase"/>
    <property type="match status" value="1"/>
</dbReference>